<dbReference type="GO" id="GO:0004715">
    <property type="term" value="F:non-membrane spanning protein tyrosine kinase activity"/>
    <property type="evidence" value="ECO:0007669"/>
    <property type="project" value="UniProtKB-EC"/>
</dbReference>
<dbReference type="PRINTS" id="PR00401">
    <property type="entry name" value="SH2DOMAIN"/>
</dbReference>
<dbReference type="InterPro" id="IPR000980">
    <property type="entry name" value="SH2"/>
</dbReference>
<dbReference type="AlphaFoldDB" id="A0A061IJP5"/>
<dbReference type="SUPFAM" id="SSF55550">
    <property type="entry name" value="SH2 domain"/>
    <property type="match status" value="1"/>
</dbReference>
<evidence type="ECO:0000256" key="8">
    <source>
        <dbReference type="ARBA" id="ARBA00022840"/>
    </source>
</evidence>
<dbReference type="PRINTS" id="PR00452">
    <property type="entry name" value="SH3DOMAIN"/>
</dbReference>
<dbReference type="PROSITE" id="PS00109">
    <property type="entry name" value="PROTEIN_KINASE_TYR"/>
    <property type="match status" value="1"/>
</dbReference>
<evidence type="ECO:0000256" key="13">
    <source>
        <dbReference type="PROSITE-ProRule" id="PRU00192"/>
    </source>
</evidence>
<dbReference type="InterPro" id="IPR035751">
    <property type="entry name" value="Yes_SH3"/>
</dbReference>
<feature type="region of interest" description="Disordered" evidence="15">
    <location>
        <begin position="1"/>
        <end position="47"/>
    </location>
</feature>
<keyword evidence="6 14" id="KW-0547">Nucleotide-binding</keyword>
<feature type="compositionally biased region" description="Low complexity" evidence="15">
    <location>
        <begin position="35"/>
        <end position="47"/>
    </location>
</feature>
<dbReference type="SMART" id="SM00326">
    <property type="entry name" value="SH3"/>
    <property type="match status" value="1"/>
</dbReference>
<dbReference type="SMART" id="SM00252">
    <property type="entry name" value="SH2"/>
    <property type="match status" value="1"/>
</dbReference>
<keyword evidence="5 14" id="KW-0808">Transferase</keyword>
<dbReference type="InterPro" id="IPR008266">
    <property type="entry name" value="Tyr_kinase_AS"/>
</dbReference>
<feature type="domain" description="Protein kinase" evidence="18">
    <location>
        <begin position="126"/>
        <end position="416"/>
    </location>
</feature>
<evidence type="ECO:0000256" key="10">
    <source>
        <dbReference type="ARBA" id="ARBA00023137"/>
    </source>
</evidence>
<keyword evidence="4" id="KW-0597">Phosphoprotein</keyword>
<evidence type="ECO:0000256" key="5">
    <source>
        <dbReference type="ARBA" id="ARBA00022679"/>
    </source>
</evidence>
<evidence type="ECO:0000256" key="1">
    <source>
        <dbReference type="ARBA" id="ARBA00004496"/>
    </source>
</evidence>
<dbReference type="SUPFAM" id="SSF56112">
    <property type="entry name" value="Protein kinase-like (PK-like)"/>
    <property type="match status" value="1"/>
</dbReference>
<dbReference type="GO" id="GO:0005737">
    <property type="term" value="C:cytoplasm"/>
    <property type="evidence" value="ECO:0007669"/>
    <property type="project" value="UniProtKB-SubCell"/>
</dbReference>
<dbReference type="InterPro" id="IPR050198">
    <property type="entry name" value="Non-receptor_tyrosine_kinases"/>
</dbReference>
<evidence type="ECO:0000259" key="18">
    <source>
        <dbReference type="PROSITE" id="PS50011"/>
    </source>
</evidence>
<keyword evidence="8 14" id="KW-0067">ATP-binding</keyword>
<evidence type="ECO:0000256" key="7">
    <source>
        <dbReference type="ARBA" id="ARBA00022777"/>
    </source>
</evidence>
<dbReference type="InterPro" id="IPR000719">
    <property type="entry name" value="Prot_kinase_dom"/>
</dbReference>
<evidence type="ECO:0000256" key="11">
    <source>
        <dbReference type="ARBA" id="ARBA00051245"/>
    </source>
</evidence>
<keyword evidence="2 13" id="KW-0728">SH3 domain</keyword>
<evidence type="ECO:0000256" key="4">
    <source>
        <dbReference type="ARBA" id="ARBA00022553"/>
    </source>
</evidence>
<evidence type="ECO:0000259" key="17">
    <source>
        <dbReference type="PROSITE" id="PS50002"/>
    </source>
</evidence>
<dbReference type="Pfam" id="PF00017">
    <property type="entry name" value="SH2"/>
    <property type="match status" value="1"/>
</dbReference>
<dbReference type="InterPro" id="IPR036028">
    <property type="entry name" value="SH3-like_dom_sf"/>
</dbReference>
<evidence type="ECO:0000256" key="14">
    <source>
        <dbReference type="RuleBase" id="RU362096"/>
    </source>
</evidence>
<dbReference type="FunFam" id="2.30.30.40:FF:000022">
    <property type="entry name" value="Tyrosine-protein kinase"/>
    <property type="match status" value="1"/>
</dbReference>
<comment type="similarity">
    <text evidence="14">Belongs to the protein kinase superfamily. Tyr protein kinase family.</text>
</comment>
<sequence length="429" mass="48149">MGCIKSKENKSPAIKYTPENPPEPISTSASHYGTEHTTVTPTSSTKGSSVNFNSLSMTPFGGSSGVTPFGGTSSSFSVVPSSYPTGLTGGVTIFVALYDYEARTTEDLSFKKGERFQIINNTEGDWWEARSIATGKNGYIPSNYVAPADSIQAEEWYFGKMGRKDAERLLLNPGNQRGIFLVRESETTKGAYSLSIRDWDEVRGDNVKHYKIRKLDNGGYYITTRAQFDTLQKLVKHYTGSLLDFLKEGDGKYLKLPQLVDMAAQIADGMAYIERMNYIHRDLRAANILVGENLVCKIADFGLARLIEDNEYTARQGAKFPIKWTAPEAALYGRFTIKSDVWSFGILQTELVTKGRVPYPGMVNREVLEQVERGYRMPCPQGCPESLHELMNLCWKKDPDERPTFEYIQSFLEDYFTATEPQYQPGENL</sequence>
<dbReference type="PROSITE" id="PS50002">
    <property type="entry name" value="SH3"/>
    <property type="match status" value="1"/>
</dbReference>
<name>A0A061IJP5_CRIGR</name>
<reference evidence="20" key="1">
    <citation type="journal article" date="2013" name="Nat. Biotechnol.">
        <title>Chinese hamster genome sequenced from sorted chromosomes.</title>
        <authorList>
            <person name="Brinkrolf K."/>
            <person name="Rupp O."/>
            <person name="Laux H."/>
            <person name="Kollin F."/>
            <person name="Ernst W."/>
            <person name="Linke B."/>
            <person name="Kofler R."/>
            <person name="Romand S."/>
            <person name="Hesse F."/>
            <person name="Budach W.E."/>
            <person name="Galosy S."/>
            <person name="Muller D."/>
            <person name="Noll T."/>
            <person name="Wienberg J."/>
            <person name="Jostock T."/>
            <person name="Leonard M."/>
            <person name="Grillari J."/>
            <person name="Tauch A."/>
            <person name="Goesmann A."/>
            <person name="Helk B."/>
            <person name="Mott J.E."/>
            <person name="Puhler A."/>
            <person name="Borth N."/>
        </authorList>
    </citation>
    <scope>NUCLEOTIDE SEQUENCE [LARGE SCALE GENOMIC DNA]</scope>
    <source>
        <strain evidence="20">17A/GY</strain>
    </source>
</reference>
<feature type="domain" description="SH2" evidence="16">
    <location>
        <begin position="156"/>
        <end position="258"/>
    </location>
</feature>
<comment type="catalytic activity">
    <reaction evidence="11 14">
        <text>L-tyrosyl-[protein] + ATP = O-phospho-L-tyrosyl-[protein] + ADP + H(+)</text>
        <dbReference type="Rhea" id="RHEA:10596"/>
        <dbReference type="Rhea" id="RHEA-COMP:10136"/>
        <dbReference type="Rhea" id="RHEA-COMP:20101"/>
        <dbReference type="ChEBI" id="CHEBI:15378"/>
        <dbReference type="ChEBI" id="CHEBI:30616"/>
        <dbReference type="ChEBI" id="CHEBI:46858"/>
        <dbReference type="ChEBI" id="CHEBI:61978"/>
        <dbReference type="ChEBI" id="CHEBI:456216"/>
        <dbReference type="EC" id="2.7.10.2"/>
    </reaction>
</comment>
<dbReference type="InterPro" id="IPR036860">
    <property type="entry name" value="SH2_dom_sf"/>
</dbReference>
<dbReference type="FunFam" id="3.30.505.10:FF:000001">
    <property type="entry name" value="Tyrosine-protein kinase"/>
    <property type="match status" value="1"/>
</dbReference>
<organism evidence="19 20">
    <name type="scientific">Cricetulus griseus</name>
    <name type="common">Chinese hamster</name>
    <name type="synonym">Cricetulus barabensis griseus</name>
    <dbReference type="NCBI Taxonomy" id="10029"/>
    <lineage>
        <taxon>Eukaryota</taxon>
        <taxon>Metazoa</taxon>
        <taxon>Chordata</taxon>
        <taxon>Craniata</taxon>
        <taxon>Vertebrata</taxon>
        <taxon>Euteleostomi</taxon>
        <taxon>Mammalia</taxon>
        <taxon>Eutheria</taxon>
        <taxon>Euarchontoglires</taxon>
        <taxon>Glires</taxon>
        <taxon>Rodentia</taxon>
        <taxon>Myomorpha</taxon>
        <taxon>Muroidea</taxon>
        <taxon>Cricetidae</taxon>
        <taxon>Cricetinae</taxon>
        <taxon>Cricetulus</taxon>
    </lineage>
</organism>
<dbReference type="FunFam" id="1.10.510.10:FF:000004">
    <property type="entry name" value="Tyrosine-protein kinase"/>
    <property type="match status" value="1"/>
</dbReference>
<dbReference type="Gene3D" id="3.30.505.10">
    <property type="entry name" value="SH2 domain"/>
    <property type="match status" value="1"/>
</dbReference>
<dbReference type="CDD" id="cd09933">
    <property type="entry name" value="SH2_Src_family"/>
    <property type="match status" value="1"/>
</dbReference>
<dbReference type="Gene3D" id="2.30.30.40">
    <property type="entry name" value="SH3 Domains"/>
    <property type="match status" value="1"/>
</dbReference>
<dbReference type="InterPro" id="IPR020635">
    <property type="entry name" value="Tyr_kinase_cat_dom"/>
</dbReference>
<evidence type="ECO:0000313" key="20">
    <source>
        <dbReference type="Proteomes" id="UP000030759"/>
    </source>
</evidence>
<dbReference type="SUPFAM" id="SSF50044">
    <property type="entry name" value="SH3-domain"/>
    <property type="match status" value="1"/>
</dbReference>
<dbReference type="GO" id="GO:0005524">
    <property type="term" value="F:ATP binding"/>
    <property type="evidence" value="ECO:0007669"/>
    <property type="project" value="UniProtKB-KW"/>
</dbReference>
<evidence type="ECO:0000256" key="2">
    <source>
        <dbReference type="ARBA" id="ARBA00022443"/>
    </source>
</evidence>
<protein>
    <recommendedName>
        <fullName evidence="14">Tyrosine-protein kinase</fullName>
        <ecNumber evidence="14">2.7.10.2</ecNumber>
    </recommendedName>
</protein>
<comment type="subcellular location">
    <subcellularLocation>
        <location evidence="1">Cytoplasm</location>
    </subcellularLocation>
</comment>
<dbReference type="PRINTS" id="PR00109">
    <property type="entry name" value="TYRKINASE"/>
</dbReference>
<keyword evidence="7 14" id="KW-0418">Kinase</keyword>
<dbReference type="InterPro" id="IPR001245">
    <property type="entry name" value="Ser-Thr/Tyr_kinase_cat_dom"/>
</dbReference>
<dbReference type="InterPro" id="IPR001452">
    <property type="entry name" value="SH3_domain"/>
</dbReference>
<dbReference type="Pfam" id="PF00018">
    <property type="entry name" value="SH3_1"/>
    <property type="match status" value="1"/>
</dbReference>
<keyword evidence="10 14" id="KW-0829">Tyrosine-protein kinase</keyword>
<evidence type="ECO:0000313" key="19">
    <source>
        <dbReference type="EMBL" id="ERE83748.1"/>
    </source>
</evidence>
<evidence type="ECO:0000256" key="12">
    <source>
        <dbReference type="PROSITE-ProRule" id="PRU00191"/>
    </source>
</evidence>
<proteinExistence type="inferred from homology"/>
<feature type="domain" description="SH3" evidence="17">
    <location>
        <begin position="89"/>
        <end position="150"/>
    </location>
</feature>
<evidence type="ECO:0000256" key="3">
    <source>
        <dbReference type="ARBA" id="ARBA00022490"/>
    </source>
</evidence>
<dbReference type="EMBL" id="KE668514">
    <property type="protein sequence ID" value="ERE83748.1"/>
    <property type="molecule type" value="Genomic_DNA"/>
</dbReference>
<keyword evidence="3" id="KW-0963">Cytoplasm</keyword>
<dbReference type="SMART" id="SM00219">
    <property type="entry name" value="TyrKc"/>
    <property type="match status" value="1"/>
</dbReference>
<dbReference type="CDD" id="cd12007">
    <property type="entry name" value="SH3_Yes"/>
    <property type="match status" value="1"/>
</dbReference>
<evidence type="ECO:0000256" key="6">
    <source>
        <dbReference type="ARBA" id="ARBA00022741"/>
    </source>
</evidence>
<dbReference type="Gene3D" id="1.10.510.10">
    <property type="entry name" value="Transferase(Phosphotransferase) domain 1"/>
    <property type="match status" value="1"/>
</dbReference>
<dbReference type="Pfam" id="PF07714">
    <property type="entry name" value="PK_Tyr_Ser-Thr"/>
    <property type="match status" value="1"/>
</dbReference>
<dbReference type="PANTHER" id="PTHR24418">
    <property type="entry name" value="TYROSINE-PROTEIN KINASE"/>
    <property type="match status" value="1"/>
</dbReference>
<evidence type="ECO:0000256" key="9">
    <source>
        <dbReference type="ARBA" id="ARBA00022999"/>
    </source>
</evidence>
<dbReference type="EC" id="2.7.10.2" evidence="14"/>
<feature type="compositionally biased region" description="Basic and acidic residues" evidence="15">
    <location>
        <begin position="1"/>
        <end position="10"/>
    </location>
</feature>
<gene>
    <name evidence="19" type="ORF">H671_2g6485</name>
</gene>
<dbReference type="PROSITE" id="PS50001">
    <property type="entry name" value="SH2"/>
    <property type="match status" value="1"/>
</dbReference>
<evidence type="ECO:0000259" key="16">
    <source>
        <dbReference type="PROSITE" id="PS50001"/>
    </source>
</evidence>
<keyword evidence="9 12" id="KW-0727">SH2 domain</keyword>
<dbReference type="InterPro" id="IPR011009">
    <property type="entry name" value="Kinase-like_dom_sf"/>
</dbReference>
<dbReference type="Proteomes" id="UP000030759">
    <property type="component" value="Unassembled WGS sequence"/>
</dbReference>
<evidence type="ECO:0000256" key="15">
    <source>
        <dbReference type="SAM" id="MobiDB-lite"/>
    </source>
</evidence>
<dbReference type="PROSITE" id="PS50011">
    <property type="entry name" value="PROTEIN_KINASE_DOM"/>
    <property type="match status" value="1"/>
</dbReference>
<accession>A0A061IJP5</accession>